<dbReference type="PANTHER" id="PTHR11748:SF119">
    <property type="entry name" value="D-2-HYDROXYGLUTARATE DEHYDROGENASE"/>
    <property type="match status" value="1"/>
</dbReference>
<evidence type="ECO:0000313" key="5">
    <source>
        <dbReference type="Proteomes" id="UP000613011"/>
    </source>
</evidence>
<protein>
    <submittedName>
        <fullName evidence="4">FAD-binding oxidoreductase</fullName>
    </submittedName>
</protein>
<gene>
    <name evidence="4" type="ORF">JI739_11055</name>
</gene>
<dbReference type="InterPro" id="IPR016166">
    <property type="entry name" value="FAD-bd_PCMH"/>
</dbReference>
<dbReference type="RefSeq" id="WP_201683951.1">
    <property type="nucleotide sequence ID" value="NZ_JAEQNA010000003.1"/>
</dbReference>
<evidence type="ECO:0000256" key="2">
    <source>
        <dbReference type="ARBA" id="ARBA00022827"/>
    </source>
</evidence>
<evidence type="ECO:0000259" key="3">
    <source>
        <dbReference type="PROSITE" id="PS51387"/>
    </source>
</evidence>
<keyword evidence="2" id="KW-0274">FAD</keyword>
<dbReference type="AlphaFoldDB" id="A0A936ZUL9"/>
<comment type="caution">
    <text evidence="4">The sequence shown here is derived from an EMBL/GenBank/DDBJ whole genome shotgun (WGS) entry which is preliminary data.</text>
</comment>
<keyword evidence="5" id="KW-1185">Reference proteome</keyword>
<sequence>MKRDITPFLALLGDVPVVTDPEQVRRRSRDMTAHFSPVMKQDALEHVADLVVRPRDKADVLRVAAAAASARMPLLMRGAGTCNFGQGIPLHGGALVDMTALKRVLWTRPGAVRAEAGARLQAIDEVTGPQGGELRMHASTRRVATIGGYIGGGHAGVGSCTWGILRDRGNILGMEVVSIEEQPRTVQLTGDCVNLVHHAYGSNGIVTEVEMPLAPAWPWREHLVVFPAFEAALRFAQALASSAGLPTKLISVMNARTIRLLQGLRPFGDEGCDGTVLTMVAEPFAASFAALVAEFGGRISAQAAEGRGPWNSPLYEFSWGHARQQAERSQPGLVTTIGLYLEPDAIGAMLRTHRRLGQDAGMHFEVKRFDGQLGFQGMPLFAYRDAAHLAGVMRGMADDGAQVANNHTFGVREGGMKPIDAQDAAFKQAMDPYGLMNPGKLGVRADADAAAVAAGADLPTAGWRFRAGQGPVVADAGASGASH</sequence>
<feature type="domain" description="FAD-binding PCMH-type" evidence="3">
    <location>
        <begin position="44"/>
        <end position="216"/>
    </location>
</feature>
<dbReference type="SUPFAM" id="SSF56176">
    <property type="entry name" value="FAD-binding/transporter-associated domain-like"/>
    <property type="match status" value="1"/>
</dbReference>
<dbReference type="Gene3D" id="3.30.465.10">
    <property type="match status" value="1"/>
</dbReference>
<dbReference type="Proteomes" id="UP000613011">
    <property type="component" value="Unassembled WGS sequence"/>
</dbReference>
<dbReference type="Pfam" id="PF01565">
    <property type="entry name" value="FAD_binding_4"/>
    <property type="match status" value="1"/>
</dbReference>
<proteinExistence type="predicted"/>
<dbReference type="GO" id="GO:0008720">
    <property type="term" value="F:D-lactate dehydrogenase (NAD+) activity"/>
    <property type="evidence" value="ECO:0007669"/>
    <property type="project" value="TreeGrafter"/>
</dbReference>
<dbReference type="InterPro" id="IPR016169">
    <property type="entry name" value="FAD-bd_PCMH_sub2"/>
</dbReference>
<dbReference type="GO" id="GO:0071949">
    <property type="term" value="F:FAD binding"/>
    <property type="evidence" value="ECO:0007669"/>
    <property type="project" value="InterPro"/>
</dbReference>
<dbReference type="SUPFAM" id="SSF55103">
    <property type="entry name" value="FAD-linked oxidases, C-terminal domain"/>
    <property type="match status" value="1"/>
</dbReference>
<dbReference type="PANTHER" id="PTHR11748">
    <property type="entry name" value="D-LACTATE DEHYDROGENASE"/>
    <property type="match status" value="1"/>
</dbReference>
<dbReference type="EMBL" id="JAEQNA010000003">
    <property type="protein sequence ID" value="MBL0420884.1"/>
    <property type="molecule type" value="Genomic_DNA"/>
</dbReference>
<dbReference type="InterPro" id="IPR036318">
    <property type="entry name" value="FAD-bd_PCMH-like_sf"/>
</dbReference>
<dbReference type="PROSITE" id="PS51387">
    <property type="entry name" value="FAD_PCMH"/>
    <property type="match status" value="1"/>
</dbReference>
<name>A0A936ZUL9_9BURK</name>
<organism evidence="4 5">
    <name type="scientific">Ramlibacter aurantiacus</name>
    <dbReference type="NCBI Taxonomy" id="2801330"/>
    <lineage>
        <taxon>Bacteria</taxon>
        <taxon>Pseudomonadati</taxon>
        <taxon>Pseudomonadota</taxon>
        <taxon>Betaproteobacteria</taxon>
        <taxon>Burkholderiales</taxon>
        <taxon>Comamonadaceae</taxon>
        <taxon>Ramlibacter</taxon>
    </lineage>
</organism>
<reference evidence="4" key="1">
    <citation type="submission" date="2021-01" db="EMBL/GenBank/DDBJ databases">
        <title>Ramlibacter sp. strain AW1 16S ribosomal RNA gene Genome sequencing and assembly.</title>
        <authorList>
            <person name="Kang M."/>
        </authorList>
    </citation>
    <scope>NUCLEOTIDE SEQUENCE</scope>
    <source>
        <strain evidence="4">AW1</strain>
    </source>
</reference>
<dbReference type="GO" id="GO:1903457">
    <property type="term" value="P:lactate catabolic process"/>
    <property type="evidence" value="ECO:0007669"/>
    <property type="project" value="TreeGrafter"/>
</dbReference>
<dbReference type="InterPro" id="IPR006094">
    <property type="entry name" value="Oxid_FAD_bind_N"/>
</dbReference>
<accession>A0A936ZUL9</accession>
<evidence type="ECO:0000256" key="1">
    <source>
        <dbReference type="ARBA" id="ARBA00022630"/>
    </source>
</evidence>
<dbReference type="GO" id="GO:0004458">
    <property type="term" value="F:D-lactate dehydrogenase (cytochrome) activity"/>
    <property type="evidence" value="ECO:0007669"/>
    <property type="project" value="TreeGrafter"/>
</dbReference>
<keyword evidence="1" id="KW-0285">Flavoprotein</keyword>
<evidence type="ECO:0000313" key="4">
    <source>
        <dbReference type="EMBL" id="MBL0420884.1"/>
    </source>
</evidence>
<dbReference type="InterPro" id="IPR016164">
    <property type="entry name" value="FAD-linked_Oxase-like_C"/>
</dbReference>